<name>A0A0A9D2P6_ARUDO</name>
<sequence length="70" mass="7367">MLFLGLGTGGRRVSSNRLIRCAFSCCSLEFAALSSVASFSSSSSVFSFFSTSVLSFLSLASLCCNVSTIF</sequence>
<accession>A0A0A9D2P6</accession>
<dbReference type="AlphaFoldDB" id="A0A0A9D2P6"/>
<dbReference type="EMBL" id="GBRH01215839">
    <property type="protein sequence ID" value="JAD82056.1"/>
    <property type="molecule type" value="Transcribed_RNA"/>
</dbReference>
<reference evidence="1" key="2">
    <citation type="journal article" date="2015" name="Data Brief">
        <title>Shoot transcriptome of the giant reed, Arundo donax.</title>
        <authorList>
            <person name="Barrero R.A."/>
            <person name="Guerrero F.D."/>
            <person name="Moolhuijzen P."/>
            <person name="Goolsby J.A."/>
            <person name="Tidwell J."/>
            <person name="Bellgard S.E."/>
            <person name="Bellgard M.I."/>
        </authorList>
    </citation>
    <scope>NUCLEOTIDE SEQUENCE</scope>
    <source>
        <tissue evidence="1">Shoot tissue taken approximately 20 cm above the soil surface</tissue>
    </source>
</reference>
<protein>
    <submittedName>
        <fullName evidence="1">Uncharacterized protein</fullName>
    </submittedName>
</protein>
<evidence type="ECO:0000313" key="1">
    <source>
        <dbReference type="EMBL" id="JAD82056.1"/>
    </source>
</evidence>
<organism evidence="1">
    <name type="scientific">Arundo donax</name>
    <name type="common">Giant reed</name>
    <name type="synonym">Donax arundinaceus</name>
    <dbReference type="NCBI Taxonomy" id="35708"/>
    <lineage>
        <taxon>Eukaryota</taxon>
        <taxon>Viridiplantae</taxon>
        <taxon>Streptophyta</taxon>
        <taxon>Embryophyta</taxon>
        <taxon>Tracheophyta</taxon>
        <taxon>Spermatophyta</taxon>
        <taxon>Magnoliopsida</taxon>
        <taxon>Liliopsida</taxon>
        <taxon>Poales</taxon>
        <taxon>Poaceae</taxon>
        <taxon>PACMAD clade</taxon>
        <taxon>Arundinoideae</taxon>
        <taxon>Arundineae</taxon>
        <taxon>Arundo</taxon>
    </lineage>
</organism>
<reference evidence="1" key="1">
    <citation type="submission" date="2014-09" db="EMBL/GenBank/DDBJ databases">
        <authorList>
            <person name="Magalhaes I.L.F."/>
            <person name="Oliveira U."/>
            <person name="Santos F.R."/>
            <person name="Vidigal T.H.D.A."/>
            <person name="Brescovit A.D."/>
            <person name="Santos A.J."/>
        </authorList>
    </citation>
    <scope>NUCLEOTIDE SEQUENCE</scope>
    <source>
        <tissue evidence="1">Shoot tissue taken approximately 20 cm above the soil surface</tissue>
    </source>
</reference>
<proteinExistence type="predicted"/>